<reference evidence="2 3" key="1">
    <citation type="submission" date="2017-04" db="EMBL/GenBank/DDBJ databases">
        <title>Draft genome sequence of Marssonina coronaria NL1: causal agent of apple blotch.</title>
        <authorList>
            <person name="Cheng Q."/>
        </authorList>
    </citation>
    <scope>NUCLEOTIDE SEQUENCE [LARGE SCALE GENOMIC DNA]</scope>
    <source>
        <strain evidence="2 3">NL1</strain>
    </source>
</reference>
<proteinExistence type="predicted"/>
<keyword evidence="3" id="KW-1185">Reference proteome</keyword>
<gene>
    <name evidence="2" type="ORF">B2J93_4660</name>
</gene>
<dbReference type="Proteomes" id="UP000242519">
    <property type="component" value="Unassembled WGS sequence"/>
</dbReference>
<evidence type="ECO:0000256" key="1">
    <source>
        <dbReference type="SAM" id="SignalP"/>
    </source>
</evidence>
<evidence type="ECO:0000313" key="2">
    <source>
        <dbReference type="EMBL" id="OWO98789.1"/>
    </source>
</evidence>
<organism evidence="2 3">
    <name type="scientific">Diplocarpon coronariae</name>
    <dbReference type="NCBI Taxonomy" id="2795749"/>
    <lineage>
        <taxon>Eukaryota</taxon>
        <taxon>Fungi</taxon>
        <taxon>Dikarya</taxon>
        <taxon>Ascomycota</taxon>
        <taxon>Pezizomycotina</taxon>
        <taxon>Leotiomycetes</taxon>
        <taxon>Helotiales</taxon>
        <taxon>Drepanopezizaceae</taxon>
        <taxon>Diplocarpon</taxon>
    </lineage>
</organism>
<comment type="caution">
    <text evidence="2">The sequence shown here is derived from an EMBL/GenBank/DDBJ whole genome shotgun (WGS) entry which is preliminary data.</text>
</comment>
<feature type="signal peptide" evidence="1">
    <location>
        <begin position="1"/>
        <end position="17"/>
    </location>
</feature>
<protein>
    <submittedName>
        <fullName evidence="2">Uncharacterized protein</fullName>
    </submittedName>
</protein>
<name>A0A218YVR7_9HELO</name>
<sequence length="68" mass="7421">MQLSHILLLALAQAVRGQQPSYEKHCSAFGEPLPADMGCLEGANAFCCRDNELGEVKVKRNDCRTLTA</sequence>
<dbReference type="EMBL" id="MZNU01000379">
    <property type="protein sequence ID" value="OWO98789.1"/>
    <property type="molecule type" value="Genomic_DNA"/>
</dbReference>
<dbReference type="AlphaFoldDB" id="A0A218YVR7"/>
<feature type="chain" id="PRO_5012962472" evidence="1">
    <location>
        <begin position="18"/>
        <end position="68"/>
    </location>
</feature>
<dbReference type="InParanoid" id="A0A218YVR7"/>
<keyword evidence="1" id="KW-0732">Signal</keyword>
<evidence type="ECO:0000313" key="3">
    <source>
        <dbReference type="Proteomes" id="UP000242519"/>
    </source>
</evidence>
<accession>A0A218YVR7</accession>